<comment type="caution">
    <text evidence="2">The sequence shown here is derived from an EMBL/GenBank/DDBJ whole genome shotgun (WGS) entry which is preliminary data.</text>
</comment>
<proteinExistence type="predicted"/>
<organism evidence="2 3">
    <name type="scientific">Corynebacterium pseudogenitalium</name>
    <dbReference type="NCBI Taxonomy" id="38303"/>
    <lineage>
        <taxon>Bacteria</taxon>
        <taxon>Bacillati</taxon>
        <taxon>Actinomycetota</taxon>
        <taxon>Actinomycetes</taxon>
        <taxon>Mycobacteriales</taxon>
        <taxon>Corynebacteriaceae</taxon>
        <taxon>Corynebacterium</taxon>
    </lineage>
</organism>
<feature type="domain" description="YchJ-like middle NTF2-like" evidence="1">
    <location>
        <begin position="27"/>
        <end position="118"/>
    </location>
</feature>
<name>A0ABD4TLD6_9CORY</name>
<gene>
    <name evidence="2" type="ORF">KBX22_00115</name>
</gene>
<dbReference type="Pfam" id="PF17775">
    <property type="entry name" value="YchJ_M-like"/>
    <property type="match status" value="1"/>
</dbReference>
<dbReference type="AlphaFoldDB" id="A0ABD4TLD6"/>
<dbReference type="InterPro" id="IPR032710">
    <property type="entry name" value="NTF2-like_dom_sf"/>
</dbReference>
<dbReference type="Gene3D" id="3.10.450.50">
    <property type="match status" value="1"/>
</dbReference>
<dbReference type="EMBL" id="JAGPYW010000001">
    <property type="protein sequence ID" value="MCQ4613152.1"/>
    <property type="molecule type" value="Genomic_DNA"/>
</dbReference>
<dbReference type="InterPro" id="IPR048469">
    <property type="entry name" value="YchJ-like_M"/>
</dbReference>
<reference evidence="2 3" key="1">
    <citation type="submission" date="2021-04" db="EMBL/GenBank/DDBJ databases">
        <title>Corynebacterium genitalium sp. nov. and Corynebacterium genitalium sp. nov., two new species of the genus Corynebacterium.</title>
        <authorList>
            <person name="Jaen-Luchoro D."/>
            <person name="Pinyeiro-Iglesias B."/>
            <person name="Al-Shaer S."/>
            <person name="Karlsson R."/>
            <person name="Gonzales-Siles L."/>
            <person name="Cardew S."/>
            <person name="Jensie-Markopolous S."/>
            <person name="Ohlen M."/>
            <person name="Inganas E."/>
            <person name="Moore E.R.B."/>
        </authorList>
    </citation>
    <scope>NUCLEOTIDE SEQUENCE [LARGE SCALE GENOMIC DNA]</scope>
    <source>
        <strain evidence="2 3">CCUG 55013</strain>
    </source>
</reference>
<dbReference type="SUPFAM" id="SSF54427">
    <property type="entry name" value="NTF2-like"/>
    <property type="match status" value="1"/>
</dbReference>
<sequence length="121" mass="13252">MKRCPCGLDRPYPLCCGALHAGKPAPTAESLMRARYSAFVVGDADYLLRTWASSTRPASLELPPGGEPYIALRVLHSEQGGPTETYGEVRFEALHPSGTQREHSRFIREGGAWVYLNGTAF</sequence>
<accession>A0ABD4TLD6</accession>
<evidence type="ECO:0000313" key="3">
    <source>
        <dbReference type="Proteomes" id="UP001205080"/>
    </source>
</evidence>
<dbReference type="Proteomes" id="UP001205080">
    <property type="component" value="Unassembled WGS sequence"/>
</dbReference>
<evidence type="ECO:0000259" key="1">
    <source>
        <dbReference type="Pfam" id="PF17775"/>
    </source>
</evidence>
<dbReference type="RefSeq" id="WP_256000169.1">
    <property type="nucleotide sequence ID" value="NZ_JAGPYW010000001.1"/>
</dbReference>
<protein>
    <recommendedName>
        <fullName evidence="1">YchJ-like middle NTF2-like domain-containing protein</fullName>
    </recommendedName>
</protein>
<evidence type="ECO:0000313" key="2">
    <source>
        <dbReference type="EMBL" id="MCQ4613152.1"/>
    </source>
</evidence>